<protein>
    <recommendedName>
        <fullName evidence="2">SMODS and SLOG-associating 2TM effector domain-containing protein</fullName>
    </recommendedName>
</protein>
<evidence type="ECO:0000259" key="2">
    <source>
        <dbReference type="Pfam" id="PF18181"/>
    </source>
</evidence>
<keyword evidence="4" id="KW-1185">Reference proteome</keyword>
<dbReference type="OrthoDB" id="7843681at2"/>
<dbReference type="InterPro" id="IPR040884">
    <property type="entry name" value="SLATT_1"/>
</dbReference>
<dbReference type="STRING" id="398580.Dshi_3209"/>
<dbReference type="KEGG" id="dsh:Dshi_3209"/>
<gene>
    <name evidence="3" type="ordered locus">Dshi_3209</name>
</gene>
<name>A8LM33_DINSH</name>
<reference evidence="4" key="1">
    <citation type="journal article" date="2010" name="ISME J.">
        <title>The complete genome sequence of the algal symbiont Dinoroseobacter shibae: a hitchhiker's guide to life in the sea.</title>
        <authorList>
            <person name="Wagner-Dobler I."/>
            <person name="Ballhausen B."/>
            <person name="Berger M."/>
            <person name="Brinkhoff T."/>
            <person name="Buchholz I."/>
            <person name="Bunk B."/>
            <person name="Cypionka H."/>
            <person name="Daniel R."/>
            <person name="Drepper T."/>
            <person name="Gerdts G."/>
            <person name="Hahnke S."/>
            <person name="Han C."/>
            <person name="Jahn D."/>
            <person name="Kalhoefer D."/>
            <person name="Kiss H."/>
            <person name="Klenk H.P."/>
            <person name="Kyrpides N."/>
            <person name="Liebl W."/>
            <person name="Liesegang H."/>
            <person name="Meincke L."/>
            <person name="Pati A."/>
            <person name="Petersen J."/>
            <person name="Piekarski T."/>
            <person name="Pommerenke C."/>
            <person name="Pradella S."/>
            <person name="Pukall R."/>
            <person name="Rabus R."/>
            <person name="Stackebrandt E."/>
            <person name="Thole S."/>
            <person name="Thompson L."/>
            <person name="Tielen P."/>
            <person name="Tomasch J."/>
            <person name="von Jan M."/>
            <person name="Wanphrut N."/>
            <person name="Wichels A."/>
            <person name="Zech H."/>
            <person name="Simon M."/>
        </authorList>
    </citation>
    <scope>NUCLEOTIDE SEQUENCE [LARGE SCALE GENOMIC DNA]</scope>
    <source>
        <strain evidence="4">DSM 16493 / NCIMB 14021 / DFL 12</strain>
    </source>
</reference>
<accession>A8LM33</accession>
<feature type="transmembrane region" description="Helical" evidence="1">
    <location>
        <begin position="227"/>
        <end position="244"/>
    </location>
</feature>
<feature type="domain" description="SMODS and SLOG-associating 2TM effector" evidence="2">
    <location>
        <begin position="181"/>
        <end position="305"/>
    </location>
</feature>
<feature type="transmembrane region" description="Helical" evidence="1">
    <location>
        <begin position="201"/>
        <end position="221"/>
    </location>
</feature>
<evidence type="ECO:0000313" key="4">
    <source>
        <dbReference type="Proteomes" id="UP000006833"/>
    </source>
</evidence>
<feature type="transmembrane region" description="Helical" evidence="1">
    <location>
        <begin position="72"/>
        <end position="93"/>
    </location>
</feature>
<dbReference type="AlphaFoldDB" id="A8LM33"/>
<dbReference type="Pfam" id="PF18181">
    <property type="entry name" value="SLATT_1"/>
    <property type="match status" value="1"/>
</dbReference>
<evidence type="ECO:0000256" key="1">
    <source>
        <dbReference type="SAM" id="Phobius"/>
    </source>
</evidence>
<keyword evidence="1" id="KW-0812">Transmembrane</keyword>
<keyword evidence="1" id="KW-0472">Membrane</keyword>
<organism evidence="3 4">
    <name type="scientific">Dinoroseobacter shibae (strain DSM 16493 / NCIMB 14021 / DFL 12)</name>
    <dbReference type="NCBI Taxonomy" id="398580"/>
    <lineage>
        <taxon>Bacteria</taxon>
        <taxon>Pseudomonadati</taxon>
        <taxon>Pseudomonadota</taxon>
        <taxon>Alphaproteobacteria</taxon>
        <taxon>Rhodobacterales</taxon>
        <taxon>Roseobacteraceae</taxon>
        <taxon>Dinoroseobacter</taxon>
    </lineage>
</organism>
<keyword evidence="1" id="KW-1133">Transmembrane helix</keyword>
<dbReference type="Proteomes" id="UP000006833">
    <property type="component" value="Chromosome"/>
</dbReference>
<dbReference type="EMBL" id="CP000830">
    <property type="protein sequence ID" value="ABV94942.1"/>
    <property type="molecule type" value="Genomic_DNA"/>
</dbReference>
<sequence>MDWREAEEIIGRKDEGDYLLDLPAHEARYREKAPVLADLMVSAASRSAVQSYARFDAAAIAAQRGYRRAMSCANLGALFTSVFGAGAMAWTILAGAGGPLAGYGAGATVLSVGAAISAAAGAAGLYWLRHGRLLETWMGKRAEAETHRIGYFSGLLARAAEGPQESAMLALEYVRRYHFDVQRTYYDHRARQHEASANRTLAIGAAGAFLATLSSFVSVGADGSLQAISALGVFGAAIGAYAIGREQMTQDRRNAERYDRTYSALVAITAKLDEVRAAVAAGRTGAASAFGAAVNEQISNEHRQWLEGQEAAREALERIETALRPDGQGV</sequence>
<dbReference type="RefSeq" id="WP_012179869.1">
    <property type="nucleotide sequence ID" value="NC_009952.1"/>
</dbReference>
<feature type="transmembrane region" description="Helical" evidence="1">
    <location>
        <begin position="105"/>
        <end position="128"/>
    </location>
</feature>
<dbReference type="HOGENOM" id="CLU_841280_0_0_5"/>
<dbReference type="eggNOG" id="ENOG50346U1">
    <property type="taxonomic scope" value="Bacteria"/>
</dbReference>
<evidence type="ECO:0000313" key="3">
    <source>
        <dbReference type="EMBL" id="ABV94942.1"/>
    </source>
</evidence>
<proteinExistence type="predicted"/>